<dbReference type="InterPro" id="IPR012292">
    <property type="entry name" value="Globin/Proto"/>
</dbReference>
<dbReference type="Gene3D" id="1.10.490.10">
    <property type="entry name" value="Globins"/>
    <property type="match status" value="1"/>
</dbReference>
<dbReference type="InterPro" id="IPR044399">
    <property type="entry name" value="Mb-like_M"/>
</dbReference>
<dbReference type="Pfam" id="PF00042">
    <property type="entry name" value="Globin"/>
    <property type="match status" value="1"/>
</dbReference>
<evidence type="ECO:0000313" key="4">
    <source>
        <dbReference type="Proteomes" id="UP000241771"/>
    </source>
</evidence>
<comment type="caution">
    <text evidence="3">The sequence shown here is derived from an EMBL/GenBank/DDBJ whole genome shotgun (WGS) entry which is preliminary data.</text>
</comment>
<dbReference type="AlphaFoldDB" id="A0A2T3P064"/>
<dbReference type="Proteomes" id="UP000241771">
    <property type="component" value="Unassembled WGS sequence"/>
</dbReference>
<protein>
    <submittedName>
        <fullName evidence="3">Globin</fullName>
    </submittedName>
</protein>
<proteinExistence type="inferred from homology"/>
<keyword evidence="1" id="KW-0349">Heme</keyword>
<keyword evidence="4" id="KW-1185">Reference proteome</keyword>
<name>A0A2T3P064_9GAMM</name>
<keyword evidence="1" id="KW-0813">Transport</keyword>
<keyword evidence="1" id="KW-0479">Metal-binding</keyword>
<sequence>MDFHEQFNDSYERCLRHSNFFEVFYDLFFKRDEKFRQMFDGVDMQKQIKMIKASIVMILLASTSEQARESIRVFGQRHGPKGIGVNPVDFDIWLECLLEAVSMCDPRYNEAVKQAWTTCFKEGIAIMKEECSS</sequence>
<evidence type="ECO:0000313" key="3">
    <source>
        <dbReference type="EMBL" id="PSW21897.1"/>
    </source>
</evidence>
<gene>
    <name evidence="3" type="ORF">C9I98_01115</name>
</gene>
<keyword evidence="1" id="KW-0561">Oxygen transport</keyword>
<comment type="similarity">
    <text evidence="1">Belongs to the globin family.</text>
</comment>
<dbReference type="InterPro" id="IPR009050">
    <property type="entry name" value="Globin-like_sf"/>
</dbReference>
<dbReference type="CDD" id="cd01040">
    <property type="entry name" value="Mb-like"/>
    <property type="match status" value="1"/>
</dbReference>
<evidence type="ECO:0000256" key="1">
    <source>
        <dbReference type="RuleBase" id="RU000356"/>
    </source>
</evidence>
<organism evidence="3 4">
    <name type="scientific">Photobacterium sanctipauli</name>
    <dbReference type="NCBI Taxonomy" id="1342794"/>
    <lineage>
        <taxon>Bacteria</taxon>
        <taxon>Pseudomonadati</taxon>
        <taxon>Pseudomonadota</taxon>
        <taxon>Gammaproteobacteria</taxon>
        <taxon>Vibrionales</taxon>
        <taxon>Vibrionaceae</taxon>
        <taxon>Photobacterium</taxon>
    </lineage>
</organism>
<dbReference type="SUPFAM" id="SSF46458">
    <property type="entry name" value="Globin-like"/>
    <property type="match status" value="1"/>
</dbReference>
<keyword evidence="1" id="KW-0408">Iron</keyword>
<dbReference type="GO" id="GO:0005344">
    <property type="term" value="F:oxygen carrier activity"/>
    <property type="evidence" value="ECO:0007669"/>
    <property type="project" value="UniProtKB-KW"/>
</dbReference>
<dbReference type="InterPro" id="IPR000971">
    <property type="entry name" value="Globin"/>
</dbReference>
<dbReference type="GO" id="GO:0019825">
    <property type="term" value="F:oxygen binding"/>
    <property type="evidence" value="ECO:0007669"/>
    <property type="project" value="InterPro"/>
</dbReference>
<accession>A0A2T3P064</accession>
<dbReference type="EMBL" id="PYMA01000001">
    <property type="protein sequence ID" value="PSW21897.1"/>
    <property type="molecule type" value="Genomic_DNA"/>
</dbReference>
<evidence type="ECO:0000259" key="2">
    <source>
        <dbReference type="Pfam" id="PF00042"/>
    </source>
</evidence>
<dbReference type="OrthoDB" id="980856at2"/>
<dbReference type="RefSeq" id="WP_036823242.1">
    <property type="nucleotide sequence ID" value="NZ_JGVO01000448.1"/>
</dbReference>
<dbReference type="GO" id="GO:0020037">
    <property type="term" value="F:heme binding"/>
    <property type="evidence" value="ECO:0007669"/>
    <property type="project" value="InterPro"/>
</dbReference>
<reference evidence="3 4" key="1">
    <citation type="submission" date="2018-01" db="EMBL/GenBank/DDBJ databases">
        <title>Whole genome sequencing of Histamine producing bacteria.</title>
        <authorList>
            <person name="Butler K."/>
        </authorList>
    </citation>
    <scope>NUCLEOTIDE SEQUENCE [LARGE SCALE GENOMIC DNA]</scope>
    <source>
        <strain evidence="3 4">DSM 100436</strain>
    </source>
</reference>
<feature type="domain" description="Globin" evidence="2">
    <location>
        <begin position="25"/>
        <end position="122"/>
    </location>
</feature>